<dbReference type="EMBL" id="JAACNO010002896">
    <property type="protein sequence ID" value="KAF4129991.1"/>
    <property type="molecule type" value="Genomic_DNA"/>
</dbReference>
<feature type="compositionally biased region" description="Acidic residues" evidence="1">
    <location>
        <begin position="116"/>
        <end position="130"/>
    </location>
</feature>
<reference evidence="2" key="1">
    <citation type="submission" date="2020-03" db="EMBL/GenBank/DDBJ databases">
        <title>Hybrid Assembly of Korean Phytophthora infestans isolates.</title>
        <authorList>
            <person name="Prokchorchik M."/>
            <person name="Lee Y."/>
            <person name="Seo J."/>
            <person name="Cho J.-H."/>
            <person name="Park Y.-E."/>
            <person name="Jang D.-C."/>
            <person name="Im J.-S."/>
            <person name="Choi J.-G."/>
            <person name="Park H.-J."/>
            <person name="Lee G.-B."/>
            <person name="Lee Y.-G."/>
            <person name="Hong S.-Y."/>
            <person name="Cho K."/>
            <person name="Sohn K.H."/>
        </authorList>
    </citation>
    <scope>NUCLEOTIDE SEQUENCE</scope>
    <source>
        <strain evidence="2">KR_2_A2</strain>
    </source>
</reference>
<accession>A0A8S9TNB5</accession>
<feature type="region of interest" description="Disordered" evidence="1">
    <location>
        <begin position="57"/>
        <end position="141"/>
    </location>
</feature>
<evidence type="ECO:0000313" key="2">
    <source>
        <dbReference type="EMBL" id="KAF4129991.1"/>
    </source>
</evidence>
<name>A0A8S9TNB5_PHYIN</name>
<comment type="caution">
    <text evidence="2">The sequence shown here is derived from an EMBL/GenBank/DDBJ whole genome shotgun (WGS) entry which is preliminary data.</text>
</comment>
<feature type="compositionally biased region" description="Acidic residues" evidence="1">
    <location>
        <begin position="62"/>
        <end position="74"/>
    </location>
</feature>
<sequence>MRNGTQQSLPSYSQNHREEEEESQRFVERSAMGNSCSATHVSSKTFAVESTDNDGALAEVIAAEEDADALEDTDPLPSTDGTDDSDFRDVPLEKEVDDAYEAEEGSSGENDVDGRSEEEEDEGSDEDEETGQSKFGAAPKIHQTVLRQEKYVVLYASGLYRRPTIPGVFFTPHSKCSGRGHTSSFRADRVRQ</sequence>
<organism evidence="2 3">
    <name type="scientific">Phytophthora infestans</name>
    <name type="common">Potato late blight agent</name>
    <name type="synonym">Botrytis infestans</name>
    <dbReference type="NCBI Taxonomy" id="4787"/>
    <lineage>
        <taxon>Eukaryota</taxon>
        <taxon>Sar</taxon>
        <taxon>Stramenopiles</taxon>
        <taxon>Oomycota</taxon>
        <taxon>Peronosporomycetes</taxon>
        <taxon>Peronosporales</taxon>
        <taxon>Peronosporaceae</taxon>
        <taxon>Phytophthora</taxon>
    </lineage>
</organism>
<feature type="compositionally biased region" description="Polar residues" evidence="1">
    <location>
        <begin position="1"/>
        <end position="14"/>
    </location>
</feature>
<evidence type="ECO:0000313" key="3">
    <source>
        <dbReference type="Proteomes" id="UP000704712"/>
    </source>
</evidence>
<proteinExistence type="predicted"/>
<protein>
    <submittedName>
        <fullName evidence="2">Uncharacterized protein</fullName>
    </submittedName>
</protein>
<feature type="region of interest" description="Disordered" evidence="1">
    <location>
        <begin position="1"/>
        <end position="40"/>
    </location>
</feature>
<feature type="compositionally biased region" description="Basic and acidic residues" evidence="1">
    <location>
        <begin position="15"/>
        <end position="28"/>
    </location>
</feature>
<feature type="compositionally biased region" description="Acidic residues" evidence="1">
    <location>
        <begin position="95"/>
        <end position="106"/>
    </location>
</feature>
<feature type="region of interest" description="Disordered" evidence="1">
    <location>
        <begin position="173"/>
        <end position="192"/>
    </location>
</feature>
<feature type="compositionally biased region" description="Basic and acidic residues" evidence="1">
    <location>
        <begin position="85"/>
        <end position="94"/>
    </location>
</feature>
<gene>
    <name evidence="2" type="ORF">GN958_ATG20816</name>
</gene>
<evidence type="ECO:0000256" key="1">
    <source>
        <dbReference type="SAM" id="MobiDB-lite"/>
    </source>
</evidence>
<dbReference type="Proteomes" id="UP000704712">
    <property type="component" value="Unassembled WGS sequence"/>
</dbReference>
<dbReference type="AlphaFoldDB" id="A0A8S9TNB5"/>